<dbReference type="EMBL" id="WTYM01000028">
    <property type="protein sequence ID" value="MXO58559.1"/>
    <property type="molecule type" value="Genomic_DNA"/>
</dbReference>
<reference evidence="2 3" key="1">
    <citation type="submission" date="2019-12" db="EMBL/GenBank/DDBJ databases">
        <title>Genomic-based taxomic classification of the family Erythrobacteraceae.</title>
        <authorList>
            <person name="Xu L."/>
        </authorList>
    </citation>
    <scope>NUCLEOTIDE SEQUENCE [LARGE SCALE GENOMIC DNA]</scope>
    <source>
        <strain evidence="2 3">MCCC 1K01500</strain>
    </source>
</reference>
<proteinExistence type="predicted"/>
<evidence type="ECO:0000313" key="2">
    <source>
        <dbReference type="EMBL" id="MXO58559.1"/>
    </source>
</evidence>
<dbReference type="Proteomes" id="UP000433652">
    <property type="component" value="Unassembled WGS sequence"/>
</dbReference>
<gene>
    <name evidence="2" type="ORF">GRI89_03255</name>
</gene>
<organism evidence="2 3">
    <name type="scientific">Croceibacterium salegens</name>
    <dbReference type="NCBI Taxonomy" id="1737568"/>
    <lineage>
        <taxon>Bacteria</taxon>
        <taxon>Pseudomonadati</taxon>
        <taxon>Pseudomonadota</taxon>
        <taxon>Alphaproteobacteria</taxon>
        <taxon>Sphingomonadales</taxon>
        <taxon>Erythrobacteraceae</taxon>
        <taxon>Croceibacterium</taxon>
    </lineage>
</organism>
<dbReference type="AlphaFoldDB" id="A0A6I4SSN4"/>
<protein>
    <submittedName>
        <fullName evidence="2">Uncharacterized protein</fullName>
    </submittedName>
</protein>
<sequence length="288" mass="32018">MWHEMTRQRRYLRLSNFASALSFCAMLVPRPGLANPLDGLEAINASTDWLSIAGCEKNCAVEALIMPALPRSEVTAPQQHCLDDVLPGRVHDDHDRTHFGLFVYAKAYWLDEGQRFERAYRLFLESDPSADLVCIPDSAVVGNFLIHFEPELAGELPARSPTVADQDALAPESSNRNIPEGAWTAALDEILEGRDSSWALRTLFSSRVEETVRVRIESIPEGAAIQSGKSKLRFRTNSVLTMSVASIPDLKLVLGQRTLSVASCDRQSGFAPIHIVYRCRFPEPSRNP</sequence>
<feature type="signal peptide" evidence="1">
    <location>
        <begin position="1"/>
        <end position="34"/>
    </location>
</feature>
<comment type="caution">
    <text evidence="2">The sequence shown here is derived from an EMBL/GenBank/DDBJ whole genome shotgun (WGS) entry which is preliminary data.</text>
</comment>
<keyword evidence="1" id="KW-0732">Signal</keyword>
<feature type="chain" id="PRO_5026251084" evidence="1">
    <location>
        <begin position="35"/>
        <end position="288"/>
    </location>
</feature>
<evidence type="ECO:0000256" key="1">
    <source>
        <dbReference type="SAM" id="SignalP"/>
    </source>
</evidence>
<evidence type="ECO:0000313" key="3">
    <source>
        <dbReference type="Proteomes" id="UP000433652"/>
    </source>
</evidence>
<name>A0A6I4SSN4_9SPHN</name>
<accession>A0A6I4SSN4</accession>
<keyword evidence="3" id="KW-1185">Reference proteome</keyword>